<feature type="compositionally biased region" description="Basic and acidic residues" evidence="1">
    <location>
        <begin position="148"/>
        <end position="179"/>
    </location>
</feature>
<reference evidence="2 3" key="1">
    <citation type="submission" date="2024-03" db="EMBL/GenBank/DDBJ databases">
        <title>The Acrasis kona genome and developmental transcriptomes reveal deep origins of eukaryotic multicellular pathways.</title>
        <authorList>
            <person name="Sheikh S."/>
            <person name="Fu C.-J."/>
            <person name="Brown M.W."/>
            <person name="Baldauf S.L."/>
        </authorList>
    </citation>
    <scope>NUCLEOTIDE SEQUENCE [LARGE SCALE GENOMIC DNA]</scope>
    <source>
        <strain evidence="2 3">ATCC MYA-3509</strain>
    </source>
</reference>
<feature type="compositionally biased region" description="Basic and acidic residues" evidence="1">
    <location>
        <begin position="189"/>
        <end position="208"/>
    </location>
</feature>
<feature type="compositionally biased region" description="Basic and acidic residues" evidence="1">
    <location>
        <begin position="129"/>
        <end position="138"/>
    </location>
</feature>
<dbReference type="EMBL" id="JAOPGA020001284">
    <property type="protein sequence ID" value="KAL0486924.1"/>
    <property type="molecule type" value="Genomic_DNA"/>
</dbReference>
<sequence>MSETKELQQDKKAIREERRKVDKQRSKEARAEKKKQKTERGEERSDELFSLPNVTSYCDAVLATPIEVYGEEVDVLSGVPESDLWDGPTLLGGVKELKDWTEENPQPSQNKSKKRKAPDLDSNLQYSNIKDEDTEHVPHAPNRKRRKIDQQLKEKAEERDRIKKMSDTEKASDEYRASKLESAATKAAHGRDNSDERVLKSKKNQEKSRAKKSKKDWAERDKRAKEDKVKRAEKKDENRKNKKLRGKKEFQKGGAKKAGEESKKRPGFEGRGKLINDVKKIKKVKNVGKK</sequence>
<gene>
    <name evidence="2" type="ORF">AKO1_001285</name>
</gene>
<dbReference type="AlphaFoldDB" id="A0AAW2ZC42"/>
<keyword evidence="3" id="KW-1185">Reference proteome</keyword>
<evidence type="ECO:0000256" key="1">
    <source>
        <dbReference type="SAM" id="MobiDB-lite"/>
    </source>
</evidence>
<proteinExistence type="predicted"/>
<dbReference type="Proteomes" id="UP001431209">
    <property type="component" value="Unassembled WGS sequence"/>
</dbReference>
<name>A0AAW2ZC42_9EUKA</name>
<comment type="caution">
    <text evidence="2">The sequence shown here is derived from an EMBL/GenBank/DDBJ whole genome shotgun (WGS) entry which is preliminary data.</text>
</comment>
<feature type="region of interest" description="Disordered" evidence="1">
    <location>
        <begin position="96"/>
        <end position="274"/>
    </location>
</feature>
<organism evidence="2 3">
    <name type="scientific">Acrasis kona</name>
    <dbReference type="NCBI Taxonomy" id="1008807"/>
    <lineage>
        <taxon>Eukaryota</taxon>
        <taxon>Discoba</taxon>
        <taxon>Heterolobosea</taxon>
        <taxon>Tetramitia</taxon>
        <taxon>Eutetramitia</taxon>
        <taxon>Acrasidae</taxon>
        <taxon>Acrasis</taxon>
    </lineage>
</organism>
<protein>
    <submittedName>
        <fullName evidence="2">Uncharacterized protein</fullName>
    </submittedName>
</protein>
<evidence type="ECO:0000313" key="2">
    <source>
        <dbReference type="EMBL" id="KAL0486924.1"/>
    </source>
</evidence>
<feature type="compositionally biased region" description="Basic and acidic residues" evidence="1">
    <location>
        <begin position="215"/>
        <end position="239"/>
    </location>
</feature>
<feature type="compositionally biased region" description="Basic and acidic residues" evidence="1">
    <location>
        <begin position="38"/>
        <end position="47"/>
    </location>
</feature>
<evidence type="ECO:0000313" key="3">
    <source>
        <dbReference type="Proteomes" id="UP001431209"/>
    </source>
</evidence>
<feature type="region of interest" description="Disordered" evidence="1">
    <location>
        <begin position="1"/>
        <end position="50"/>
    </location>
</feature>
<feature type="compositionally biased region" description="Basic and acidic residues" evidence="1">
    <location>
        <begin position="1"/>
        <end position="31"/>
    </location>
</feature>
<accession>A0AAW2ZC42</accession>
<feature type="compositionally biased region" description="Basic and acidic residues" evidence="1">
    <location>
        <begin position="247"/>
        <end position="274"/>
    </location>
</feature>